<organism evidence="2 3">
    <name type="scientific">Pisum sativum</name>
    <name type="common">Garden pea</name>
    <name type="synonym">Lathyrus oleraceus</name>
    <dbReference type="NCBI Taxonomy" id="3888"/>
    <lineage>
        <taxon>Eukaryota</taxon>
        <taxon>Viridiplantae</taxon>
        <taxon>Streptophyta</taxon>
        <taxon>Embryophyta</taxon>
        <taxon>Tracheophyta</taxon>
        <taxon>Spermatophyta</taxon>
        <taxon>Magnoliopsida</taxon>
        <taxon>eudicotyledons</taxon>
        <taxon>Gunneridae</taxon>
        <taxon>Pentapetalae</taxon>
        <taxon>rosids</taxon>
        <taxon>fabids</taxon>
        <taxon>Fabales</taxon>
        <taxon>Fabaceae</taxon>
        <taxon>Papilionoideae</taxon>
        <taxon>50 kb inversion clade</taxon>
        <taxon>NPAAA clade</taxon>
        <taxon>Hologalegina</taxon>
        <taxon>IRL clade</taxon>
        <taxon>Fabeae</taxon>
        <taxon>Lathyrus</taxon>
    </lineage>
</organism>
<dbReference type="Gramene" id="Psat03G0357600-T1">
    <property type="protein sequence ID" value="KAI5428623.1"/>
    <property type="gene ID" value="KIW84_033576"/>
</dbReference>
<proteinExistence type="predicted"/>
<evidence type="ECO:0000313" key="3">
    <source>
        <dbReference type="Proteomes" id="UP001058974"/>
    </source>
</evidence>
<feature type="region of interest" description="Disordered" evidence="1">
    <location>
        <begin position="148"/>
        <end position="189"/>
    </location>
</feature>
<evidence type="ECO:0000256" key="1">
    <source>
        <dbReference type="SAM" id="MobiDB-lite"/>
    </source>
</evidence>
<dbReference type="EMBL" id="JAMSHJ010000003">
    <property type="protein sequence ID" value="KAI5428623.1"/>
    <property type="molecule type" value="Genomic_DNA"/>
</dbReference>
<accession>A0A9D4XW54</accession>
<comment type="caution">
    <text evidence="2">The sequence shown here is derived from an EMBL/GenBank/DDBJ whole genome shotgun (WGS) entry which is preliminary data.</text>
</comment>
<keyword evidence="3" id="KW-1185">Reference proteome</keyword>
<name>A0A9D4XW54_PEA</name>
<evidence type="ECO:0000313" key="2">
    <source>
        <dbReference type="EMBL" id="KAI5428623.1"/>
    </source>
</evidence>
<sequence>MCDSIKCNAESNAAHANLIASVILKTKDSGSTGCAGTFGHHSRSKRKYFMKNLDKTFDSKALYDTFSTITHPVFCKMATVGSGQSKERKGLTWDPIMRVAFNVRHNGFSKDESSVSADNSEFLSMQVGSVNGILPKSRAYMSAGYASRVPSRINQQSPAEQNGRLVDGEDVPSAPPFCGSTPEIRPTNE</sequence>
<dbReference type="Proteomes" id="UP001058974">
    <property type="component" value="Chromosome 3"/>
</dbReference>
<reference evidence="2 3" key="1">
    <citation type="journal article" date="2022" name="Nat. Genet.">
        <title>Improved pea reference genome and pan-genome highlight genomic features and evolutionary characteristics.</title>
        <authorList>
            <person name="Yang T."/>
            <person name="Liu R."/>
            <person name="Luo Y."/>
            <person name="Hu S."/>
            <person name="Wang D."/>
            <person name="Wang C."/>
            <person name="Pandey M.K."/>
            <person name="Ge S."/>
            <person name="Xu Q."/>
            <person name="Li N."/>
            <person name="Li G."/>
            <person name="Huang Y."/>
            <person name="Saxena R.K."/>
            <person name="Ji Y."/>
            <person name="Li M."/>
            <person name="Yan X."/>
            <person name="He Y."/>
            <person name="Liu Y."/>
            <person name="Wang X."/>
            <person name="Xiang C."/>
            <person name="Varshney R.K."/>
            <person name="Ding H."/>
            <person name="Gao S."/>
            <person name="Zong X."/>
        </authorList>
    </citation>
    <scope>NUCLEOTIDE SEQUENCE [LARGE SCALE GENOMIC DNA]</scope>
    <source>
        <strain evidence="2 3">cv. Zhongwan 6</strain>
    </source>
</reference>
<gene>
    <name evidence="2" type="ORF">KIW84_033576</name>
</gene>
<protein>
    <submittedName>
        <fullName evidence="2">Uncharacterized protein</fullName>
    </submittedName>
</protein>
<dbReference type="AlphaFoldDB" id="A0A9D4XW54"/>